<reference evidence="1 2" key="1">
    <citation type="submission" date="2012-09" db="EMBL/GenBank/DDBJ databases">
        <title>Genome Sequence of alkane-degrading Bacterium Alcanivorax sp. 521-1.</title>
        <authorList>
            <person name="Lai Q."/>
            <person name="Shao Z."/>
        </authorList>
    </citation>
    <scope>NUCLEOTIDE SEQUENCE [LARGE SCALE GENOMIC DNA]</scope>
    <source>
        <strain evidence="1 2">521-1</strain>
    </source>
</reference>
<keyword evidence="2" id="KW-1185">Reference proteome</keyword>
<comment type="caution">
    <text evidence="1">The sequence shown here is derived from an EMBL/GenBank/DDBJ whole genome shotgun (WGS) entry which is preliminary data.</text>
</comment>
<dbReference type="EMBL" id="ARXX01000020">
    <property type="protein sequence ID" value="MBF5056328.1"/>
    <property type="molecule type" value="Genomic_DNA"/>
</dbReference>
<protein>
    <submittedName>
        <fullName evidence="1">Uncharacterized protein</fullName>
    </submittedName>
</protein>
<name>A0ABS0AQC1_9GAMM</name>
<dbReference type="RefSeq" id="WP_194864845.1">
    <property type="nucleotide sequence ID" value="NZ_ARXX01000020.1"/>
</dbReference>
<proteinExistence type="predicted"/>
<accession>A0ABS0AQC1</accession>
<sequence length="187" mass="20134">MSGLLEGGRLPVVFTLADLKQQLDGDEHAAMELARRWLESGQVRQVAPPRPVFIRLGGAEPPEEPHLCLALARTFPSAVVVGGSALWRQGASRQRDALLHCAVSEDVEQFALPGVRLHQRPEGWLLAVSRADGLHGQLHELPLLTAEMAVADAARFADVWVPDRDQLDGPGLDAARVAAAERALAAL</sequence>
<organism evidence="1 2">
    <name type="scientific">Alloalcanivorax profundimaris</name>
    <dbReference type="NCBI Taxonomy" id="2735259"/>
    <lineage>
        <taxon>Bacteria</taxon>
        <taxon>Pseudomonadati</taxon>
        <taxon>Pseudomonadota</taxon>
        <taxon>Gammaproteobacteria</taxon>
        <taxon>Oceanospirillales</taxon>
        <taxon>Alcanivoracaceae</taxon>
        <taxon>Alloalcanivorax</taxon>
    </lineage>
</organism>
<evidence type="ECO:0000313" key="1">
    <source>
        <dbReference type="EMBL" id="MBF5056328.1"/>
    </source>
</evidence>
<gene>
    <name evidence="1" type="ORF">Y5W_01622</name>
</gene>
<evidence type="ECO:0000313" key="2">
    <source>
        <dbReference type="Proteomes" id="UP000662703"/>
    </source>
</evidence>
<dbReference type="Proteomes" id="UP000662703">
    <property type="component" value="Unassembled WGS sequence"/>
</dbReference>